<comment type="caution">
    <text evidence="1">The sequence shown here is derived from an EMBL/GenBank/DDBJ whole genome shotgun (WGS) entry which is preliminary data.</text>
</comment>
<organism evidence="1 2">
    <name type="scientific">Shewanella submarina</name>
    <dbReference type="NCBI Taxonomy" id="2016376"/>
    <lineage>
        <taxon>Bacteria</taxon>
        <taxon>Pseudomonadati</taxon>
        <taxon>Pseudomonadota</taxon>
        <taxon>Gammaproteobacteria</taxon>
        <taxon>Alteromonadales</taxon>
        <taxon>Shewanellaceae</taxon>
        <taxon>Shewanella</taxon>
    </lineage>
</organism>
<protein>
    <recommendedName>
        <fullName evidence="3">Thymidylate kinase</fullName>
    </recommendedName>
</protein>
<dbReference type="InterPro" id="IPR027417">
    <property type="entry name" value="P-loop_NTPase"/>
</dbReference>
<proteinExistence type="predicted"/>
<dbReference type="Proteomes" id="UP001595621">
    <property type="component" value="Unassembled WGS sequence"/>
</dbReference>
<reference evidence="2" key="1">
    <citation type="journal article" date="2019" name="Int. J. Syst. Evol. Microbiol.">
        <title>The Global Catalogue of Microorganisms (GCM) 10K type strain sequencing project: providing services to taxonomists for standard genome sequencing and annotation.</title>
        <authorList>
            <consortium name="The Broad Institute Genomics Platform"/>
            <consortium name="The Broad Institute Genome Sequencing Center for Infectious Disease"/>
            <person name="Wu L."/>
            <person name="Ma J."/>
        </authorList>
    </citation>
    <scope>NUCLEOTIDE SEQUENCE [LARGE SCALE GENOMIC DNA]</scope>
    <source>
        <strain evidence="2">KCTC 52277</strain>
    </source>
</reference>
<evidence type="ECO:0000313" key="1">
    <source>
        <dbReference type="EMBL" id="MFC3138354.1"/>
    </source>
</evidence>
<dbReference type="Gene3D" id="3.40.50.300">
    <property type="entry name" value="P-loop containing nucleotide triphosphate hydrolases"/>
    <property type="match status" value="1"/>
</dbReference>
<accession>A0ABV7GDL8</accession>
<keyword evidence="2" id="KW-1185">Reference proteome</keyword>
<name>A0ABV7GDL8_9GAMM</name>
<evidence type="ECO:0008006" key="3">
    <source>
        <dbReference type="Google" id="ProtNLM"/>
    </source>
</evidence>
<dbReference type="RefSeq" id="WP_248935591.1">
    <property type="nucleotide sequence ID" value="NZ_JAKILF010000003.1"/>
</dbReference>
<sequence>MRIVFLGPDGAGKSTIIGAVERALSDMDLPYSYHYLVPGFLPRYRNVNNGSPVTNPHEKVRHGLLKSLLKLVFWFVEYNLGCGELNRDNKIRLFDRYYYDILVDPARYCYGASDIFTKFVARFIPKPTLLVIVDAPTSTIQDRKQEVSWCETERQRAAYKKLENKYCRTIILDTTKDIESNARKVVSELL</sequence>
<evidence type="ECO:0000313" key="2">
    <source>
        <dbReference type="Proteomes" id="UP001595621"/>
    </source>
</evidence>
<dbReference type="SUPFAM" id="SSF52540">
    <property type="entry name" value="P-loop containing nucleoside triphosphate hydrolases"/>
    <property type="match status" value="1"/>
</dbReference>
<dbReference type="EMBL" id="JBHRTD010000012">
    <property type="protein sequence ID" value="MFC3138354.1"/>
    <property type="molecule type" value="Genomic_DNA"/>
</dbReference>
<gene>
    <name evidence="1" type="ORF">ACFOE0_09185</name>
</gene>